<comment type="function">
    <text evidence="5">Part of the ABC transporter complex HmuTUV involved in hemin import. Responsible for energy coupling to the transport system.</text>
</comment>
<dbReference type="Pfam" id="PF00005">
    <property type="entry name" value="ABC_tran"/>
    <property type="match status" value="1"/>
</dbReference>
<keyword evidence="2" id="KW-0547">Nucleotide-binding</keyword>
<evidence type="ECO:0000259" key="6">
    <source>
        <dbReference type="PROSITE" id="PS50893"/>
    </source>
</evidence>
<keyword evidence="8" id="KW-1185">Reference proteome</keyword>
<feature type="domain" description="ABC transporter" evidence="6">
    <location>
        <begin position="9"/>
        <end position="243"/>
    </location>
</feature>
<protein>
    <submittedName>
        <fullName evidence="7">ABC transporter</fullName>
    </submittedName>
</protein>
<comment type="caution">
    <text evidence="7">The sequence shown here is derived from an EMBL/GenBank/DDBJ whole genome shotgun (WGS) entry which is preliminary data.</text>
</comment>
<sequence>MSTDTAPLLSVRDVTVERGGKTILDHVSFDVRAGEWLGVIGPNGSGKTTLLRVVSGAMDACGSVDLKGRTIDTWGARERAQTLAFVQQSTGTAFDFTVRDLVLLGRAPHRGWLSSFSASDRAAVDRALAEVDLEGFADRSIQSMSGGEVQRAFLAQALAQDADLLLLDEPTTHLDVHYQFRLLDAVRAQVNQGKTVLAVVHDLESAARYADRLLVLSEGKRVATGEPASVLTPECIREVFGMEATVRQDNPLRIDYSTPRSRG</sequence>
<organism evidence="7 8">
    <name type="scientific">Longibacter salinarum</name>
    <dbReference type="NCBI Taxonomy" id="1850348"/>
    <lineage>
        <taxon>Bacteria</taxon>
        <taxon>Pseudomonadati</taxon>
        <taxon>Rhodothermota</taxon>
        <taxon>Rhodothermia</taxon>
        <taxon>Rhodothermales</taxon>
        <taxon>Salisaetaceae</taxon>
        <taxon>Longibacter</taxon>
    </lineage>
</organism>
<dbReference type="AlphaFoldDB" id="A0A2A8D279"/>
<keyword evidence="4" id="KW-1278">Translocase</keyword>
<evidence type="ECO:0000313" key="8">
    <source>
        <dbReference type="Proteomes" id="UP000220102"/>
    </source>
</evidence>
<evidence type="ECO:0000256" key="1">
    <source>
        <dbReference type="ARBA" id="ARBA00022448"/>
    </source>
</evidence>
<dbReference type="EMBL" id="PDEQ01000001">
    <property type="protein sequence ID" value="PEN14917.1"/>
    <property type="molecule type" value="Genomic_DNA"/>
</dbReference>
<dbReference type="Proteomes" id="UP000220102">
    <property type="component" value="Unassembled WGS sequence"/>
</dbReference>
<dbReference type="SMART" id="SM00382">
    <property type="entry name" value="AAA"/>
    <property type="match status" value="1"/>
</dbReference>
<dbReference type="InterPro" id="IPR027417">
    <property type="entry name" value="P-loop_NTPase"/>
</dbReference>
<keyword evidence="1" id="KW-0813">Transport</keyword>
<reference evidence="7 8" key="1">
    <citation type="submission" date="2017-10" db="EMBL/GenBank/DDBJ databases">
        <title>Draft genome of Longibacter Salinarum.</title>
        <authorList>
            <person name="Goh K.M."/>
            <person name="Shamsir M.S."/>
            <person name="Lim S.W."/>
        </authorList>
    </citation>
    <scope>NUCLEOTIDE SEQUENCE [LARGE SCALE GENOMIC DNA]</scope>
    <source>
        <strain evidence="7 8">KCTC 52045</strain>
    </source>
</reference>
<dbReference type="PROSITE" id="PS50893">
    <property type="entry name" value="ABC_TRANSPORTER_2"/>
    <property type="match status" value="1"/>
</dbReference>
<proteinExistence type="predicted"/>
<evidence type="ECO:0000256" key="3">
    <source>
        <dbReference type="ARBA" id="ARBA00022840"/>
    </source>
</evidence>
<evidence type="ECO:0000256" key="2">
    <source>
        <dbReference type="ARBA" id="ARBA00022741"/>
    </source>
</evidence>
<dbReference type="PANTHER" id="PTHR42794:SF1">
    <property type="entry name" value="HEMIN IMPORT ATP-BINDING PROTEIN HMUV"/>
    <property type="match status" value="1"/>
</dbReference>
<evidence type="ECO:0000256" key="5">
    <source>
        <dbReference type="ARBA" id="ARBA00037066"/>
    </source>
</evidence>
<gene>
    <name evidence="7" type="ORF">CRI94_01085</name>
</gene>
<dbReference type="InterPro" id="IPR003439">
    <property type="entry name" value="ABC_transporter-like_ATP-bd"/>
</dbReference>
<name>A0A2A8D279_9BACT</name>
<dbReference type="GO" id="GO:0016887">
    <property type="term" value="F:ATP hydrolysis activity"/>
    <property type="evidence" value="ECO:0007669"/>
    <property type="project" value="InterPro"/>
</dbReference>
<dbReference type="Gene3D" id="3.40.50.300">
    <property type="entry name" value="P-loop containing nucleotide triphosphate hydrolases"/>
    <property type="match status" value="1"/>
</dbReference>
<keyword evidence="3" id="KW-0067">ATP-binding</keyword>
<dbReference type="GO" id="GO:0005524">
    <property type="term" value="F:ATP binding"/>
    <property type="evidence" value="ECO:0007669"/>
    <property type="project" value="UniProtKB-KW"/>
</dbReference>
<accession>A0A2A8D279</accession>
<dbReference type="RefSeq" id="WP_098073815.1">
    <property type="nucleotide sequence ID" value="NZ_PDEQ01000001.1"/>
</dbReference>
<dbReference type="SUPFAM" id="SSF52540">
    <property type="entry name" value="P-loop containing nucleoside triphosphate hydrolases"/>
    <property type="match status" value="1"/>
</dbReference>
<dbReference type="InterPro" id="IPR003593">
    <property type="entry name" value="AAA+_ATPase"/>
</dbReference>
<dbReference type="PANTHER" id="PTHR42794">
    <property type="entry name" value="HEMIN IMPORT ATP-BINDING PROTEIN HMUV"/>
    <property type="match status" value="1"/>
</dbReference>
<dbReference type="OrthoDB" id="9806726at2"/>
<evidence type="ECO:0000256" key="4">
    <source>
        <dbReference type="ARBA" id="ARBA00022967"/>
    </source>
</evidence>
<evidence type="ECO:0000313" key="7">
    <source>
        <dbReference type="EMBL" id="PEN14917.1"/>
    </source>
</evidence>
<dbReference type="FunFam" id="3.40.50.300:FF:000134">
    <property type="entry name" value="Iron-enterobactin ABC transporter ATP-binding protein"/>
    <property type="match status" value="1"/>
</dbReference>